<feature type="region of interest" description="Disordered" evidence="1">
    <location>
        <begin position="68"/>
        <end position="116"/>
    </location>
</feature>
<reference evidence="3 4" key="1">
    <citation type="submission" date="2024-07" db="EMBL/GenBank/DDBJ databases">
        <title>Section-level genome sequencing and comparative genomics of Aspergillus sections Usti and Cavernicolus.</title>
        <authorList>
            <consortium name="Lawrence Berkeley National Laboratory"/>
            <person name="Nybo J.L."/>
            <person name="Vesth T.C."/>
            <person name="Theobald S."/>
            <person name="Frisvad J.C."/>
            <person name="Larsen T.O."/>
            <person name="Kjaerboelling I."/>
            <person name="Rothschild-Mancinelli K."/>
            <person name="Lyhne E.K."/>
            <person name="Kogle M.E."/>
            <person name="Barry K."/>
            <person name="Clum A."/>
            <person name="Na H."/>
            <person name="Ledsgaard L."/>
            <person name="Lin J."/>
            <person name="Lipzen A."/>
            <person name="Kuo A."/>
            <person name="Riley R."/>
            <person name="Mondo S."/>
            <person name="Labutti K."/>
            <person name="Haridas S."/>
            <person name="Pangalinan J."/>
            <person name="Salamov A.A."/>
            <person name="Simmons B.A."/>
            <person name="Magnuson J.K."/>
            <person name="Chen J."/>
            <person name="Drula E."/>
            <person name="Henrissat B."/>
            <person name="Wiebenga A."/>
            <person name="Lubbers R.J."/>
            <person name="Gomes A.C."/>
            <person name="Makela M.R."/>
            <person name="Stajich J."/>
            <person name="Grigoriev I.V."/>
            <person name="Mortensen U.H."/>
            <person name="De Vries R.P."/>
            <person name="Baker S.E."/>
            <person name="Andersen M.R."/>
        </authorList>
    </citation>
    <scope>NUCLEOTIDE SEQUENCE [LARGE SCALE GENOMIC DNA]</scope>
    <source>
        <strain evidence="3 4">CBS 123904</strain>
    </source>
</reference>
<dbReference type="Proteomes" id="UP001610446">
    <property type="component" value="Unassembled WGS sequence"/>
</dbReference>
<comment type="caution">
    <text evidence="3">The sequence shown here is derived from an EMBL/GenBank/DDBJ whole genome shotgun (WGS) entry which is preliminary data.</text>
</comment>
<keyword evidence="2" id="KW-1133">Transmembrane helix</keyword>
<evidence type="ECO:0000256" key="2">
    <source>
        <dbReference type="SAM" id="Phobius"/>
    </source>
</evidence>
<feature type="transmembrane region" description="Helical" evidence="2">
    <location>
        <begin position="39"/>
        <end position="64"/>
    </location>
</feature>
<organism evidence="3 4">
    <name type="scientific">Aspergillus pseudoustus</name>
    <dbReference type="NCBI Taxonomy" id="1810923"/>
    <lineage>
        <taxon>Eukaryota</taxon>
        <taxon>Fungi</taxon>
        <taxon>Dikarya</taxon>
        <taxon>Ascomycota</taxon>
        <taxon>Pezizomycotina</taxon>
        <taxon>Eurotiomycetes</taxon>
        <taxon>Eurotiomycetidae</taxon>
        <taxon>Eurotiales</taxon>
        <taxon>Aspergillaceae</taxon>
        <taxon>Aspergillus</taxon>
        <taxon>Aspergillus subgen. Nidulantes</taxon>
    </lineage>
</organism>
<keyword evidence="2" id="KW-0812">Transmembrane</keyword>
<sequence length="128" mass="14360">MAGMLCRGIRSFAAHPPLRHECALDSASRGLSRECQPSIIITISIIGCPIYFFLFCFCLPAHAYSRPAVPSHGPRRAAHQPNQQGSWSQRPDFLLGRHGRRSTCHDIESKSRPRRLARRNRLGPCALE</sequence>
<keyword evidence="2" id="KW-0472">Membrane</keyword>
<keyword evidence="4" id="KW-1185">Reference proteome</keyword>
<accession>A0ABR4JBX9</accession>
<name>A0ABR4JBX9_9EURO</name>
<proteinExistence type="predicted"/>
<evidence type="ECO:0000313" key="4">
    <source>
        <dbReference type="Proteomes" id="UP001610446"/>
    </source>
</evidence>
<protein>
    <submittedName>
        <fullName evidence="3">Uncharacterized protein</fullName>
    </submittedName>
</protein>
<evidence type="ECO:0000313" key="3">
    <source>
        <dbReference type="EMBL" id="KAL2837573.1"/>
    </source>
</evidence>
<gene>
    <name evidence="3" type="ORF">BJY01DRAFT_220831</name>
</gene>
<dbReference type="EMBL" id="JBFXLU010000158">
    <property type="protein sequence ID" value="KAL2837573.1"/>
    <property type="molecule type" value="Genomic_DNA"/>
</dbReference>
<evidence type="ECO:0000256" key="1">
    <source>
        <dbReference type="SAM" id="MobiDB-lite"/>
    </source>
</evidence>
<feature type="compositionally biased region" description="Polar residues" evidence="1">
    <location>
        <begin position="80"/>
        <end position="89"/>
    </location>
</feature>